<feature type="region of interest" description="Disordered" evidence="1">
    <location>
        <begin position="879"/>
        <end position="901"/>
    </location>
</feature>
<feature type="compositionally biased region" description="Basic residues" evidence="1">
    <location>
        <begin position="813"/>
        <end position="825"/>
    </location>
</feature>
<feature type="region of interest" description="Disordered" evidence="1">
    <location>
        <begin position="518"/>
        <end position="549"/>
    </location>
</feature>
<sequence length="939" mass="103410">MSQDLNQMQFGDFPVGYFSNLLGSDMDTIFGNSPPASGDALRDSIDPALLQQGPCDQGLELSDLNSIIAAGPVHPYTQTLDFTPYNDDNTFGLLNASGYEGPAAICTGIPFPAQGELSYPDIFDLEEYLSSLDQPQLPQHAPVEASASDREETSQDILSLFGSSPPSQGGDQKEQLPTSFENFGLALPAKGPLPSSAESLDAPIPSPLKASPEEGITLCDNEGPSNWTELPGDQEIGTHILKSLAPTSHLRITRKISAMQKIKDSLEEVPVVYSVYEPLKPWAEFKYTTRGHLHEDIVFDQESMQKFVRDHPNGDRLNLRVEKHPYSFQCRYREPEYIKCRSKVCDWDRTFKVGDLRVAIDEVTGRLAEGQQDDNDPYFSAGYLHLHCFERLIPVAPLVVFNILTLDNRRVYEKEPDCTRINKMGVSPASASAFTNWRIEAVQGYSVSGDWMPEKTLSYALWLSGVRKGRKRVRAPPGITSDDIAQKVSARRGWGGKRCSGVTVAEMRAMESQGLSHEMVASRNGKTGKKGVRLPSETKKRVRSYSIASQTTQRAEESFSEYEDARVALAKRPTKKMKRTRGEFKIAEDPISPVTFNLSTDLSQIQDIGQLVGLSVVPSQAPVSTDLEQIHDIGQLIAAPVAQTMIAGAPLQDSTYGSQYPNIDPNLGYLESLDSVDWSGIPLAGDQDWNKENTDPALLQMSWMLPPQQTSTQFTPPVDNRQALEQQGWTLPHTQRGQYYPPPPSPPPALPAIKKTRRSTHRPSPITIPPPISISTSTPIAVLAPTPKSTAAVPNVASRSLSPIPWTAPTTTTHRRRRGHPRRRPQPAATYMADQYLQQCKQQSQNSAFFPTPTFPPAPAQAAYTPTVQAQSEVQGFDGAQAYPPQKAPGESVVDPSGINPPELEFAMFGSGNGDQNLNLHLTREQMSYIENWFGGQEL</sequence>
<proteinExistence type="predicted"/>
<feature type="region of interest" description="Disordered" evidence="1">
    <location>
        <begin position="733"/>
        <end position="772"/>
    </location>
</feature>
<dbReference type="Proteomes" id="UP000244722">
    <property type="component" value="Unassembled WGS sequence"/>
</dbReference>
<organism evidence="2 3">
    <name type="scientific">Tuber borchii</name>
    <name type="common">White truffle</name>
    <dbReference type="NCBI Taxonomy" id="42251"/>
    <lineage>
        <taxon>Eukaryota</taxon>
        <taxon>Fungi</taxon>
        <taxon>Dikarya</taxon>
        <taxon>Ascomycota</taxon>
        <taxon>Pezizomycotina</taxon>
        <taxon>Pezizomycetes</taxon>
        <taxon>Pezizales</taxon>
        <taxon>Tuberaceae</taxon>
        <taxon>Tuber</taxon>
    </lineage>
</organism>
<dbReference type="STRING" id="42251.A0A2T6ZUH1"/>
<feature type="region of interest" description="Disordered" evidence="1">
    <location>
        <begin position="803"/>
        <end position="826"/>
    </location>
</feature>
<name>A0A2T6ZUH1_TUBBO</name>
<dbReference type="EMBL" id="NESQ01000099">
    <property type="protein sequence ID" value="PUU79142.1"/>
    <property type="molecule type" value="Genomic_DNA"/>
</dbReference>
<accession>A0A2T6ZUH1</accession>
<dbReference type="AlphaFoldDB" id="A0A2T6ZUH1"/>
<dbReference type="OrthoDB" id="5307331at2759"/>
<evidence type="ECO:0000313" key="2">
    <source>
        <dbReference type="EMBL" id="PUU79142.1"/>
    </source>
</evidence>
<feature type="region of interest" description="Disordered" evidence="1">
    <location>
        <begin position="134"/>
        <end position="176"/>
    </location>
</feature>
<feature type="compositionally biased region" description="Polar residues" evidence="1">
    <location>
        <begin position="155"/>
        <end position="176"/>
    </location>
</feature>
<gene>
    <name evidence="2" type="ORF">B9Z19DRAFT_1064497</name>
</gene>
<evidence type="ECO:0000256" key="1">
    <source>
        <dbReference type="SAM" id="MobiDB-lite"/>
    </source>
</evidence>
<evidence type="ECO:0000313" key="3">
    <source>
        <dbReference type="Proteomes" id="UP000244722"/>
    </source>
</evidence>
<comment type="caution">
    <text evidence="2">The sequence shown here is derived from an EMBL/GenBank/DDBJ whole genome shotgun (WGS) entry which is preliminary data.</text>
</comment>
<keyword evidence="3" id="KW-1185">Reference proteome</keyword>
<reference evidence="2 3" key="1">
    <citation type="submission" date="2017-04" db="EMBL/GenBank/DDBJ databases">
        <title>Draft genome sequence of Tuber borchii Vittad., a whitish edible truffle.</title>
        <authorList>
            <consortium name="DOE Joint Genome Institute"/>
            <person name="Murat C."/>
            <person name="Kuo A."/>
            <person name="Barry K.W."/>
            <person name="Clum A."/>
            <person name="Dockter R.B."/>
            <person name="Fauchery L."/>
            <person name="Iotti M."/>
            <person name="Kohler A."/>
            <person name="Labutti K."/>
            <person name="Lindquist E.A."/>
            <person name="Lipzen A."/>
            <person name="Ohm R.A."/>
            <person name="Wang M."/>
            <person name="Grigoriev I.V."/>
            <person name="Zambonelli A."/>
            <person name="Martin F.M."/>
        </authorList>
    </citation>
    <scope>NUCLEOTIDE SEQUENCE [LARGE SCALE GENOMIC DNA]</scope>
    <source>
        <strain evidence="2 3">Tbo3840</strain>
    </source>
</reference>
<feature type="compositionally biased region" description="Pro residues" evidence="1">
    <location>
        <begin position="740"/>
        <end position="750"/>
    </location>
</feature>
<feature type="compositionally biased region" description="Low complexity" evidence="1">
    <location>
        <begin position="803"/>
        <end position="812"/>
    </location>
</feature>
<protein>
    <submittedName>
        <fullName evidence="2">Uncharacterized protein</fullName>
    </submittedName>
</protein>